<dbReference type="SUPFAM" id="SSF88723">
    <property type="entry name" value="PIN domain-like"/>
    <property type="match status" value="1"/>
</dbReference>
<organism evidence="1 2">
    <name type="scientific">Candidatus Phycorickettsia trachydisci</name>
    <dbReference type="NCBI Taxonomy" id="2115978"/>
    <lineage>
        <taxon>Bacteria</taxon>
        <taxon>Pseudomonadati</taxon>
        <taxon>Pseudomonadota</taxon>
        <taxon>Alphaproteobacteria</taxon>
        <taxon>Rickettsiales</taxon>
        <taxon>Rickettsiaceae</taxon>
        <taxon>Candidatus Phycorickettsia</taxon>
    </lineage>
</organism>
<protein>
    <recommendedName>
        <fullName evidence="3">PIN domain-containing protein</fullName>
    </recommendedName>
</protein>
<dbReference type="KEGG" id="ptc:phytr_50"/>
<dbReference type="Proteomes" id="UP000241762">
    <property type="component" value="Chromosome"/>
</dbReference>
<name>A0A2P1P6R5_9RICK</name>
<reference evidence="1 2" key="1">
    <citation type="submission" date="2018-03" db="EMBL/GenBank/DDBJ databases">
        <title>A gene transfer event suggests a long-term partnership between eustigmatophyte algae and a novel lineage of endosymbiotic bacteria.</title>
        <authorList>
            <person name="Yurchenko T."/>
            <person name="Sevcikova T."/>
            <person name="Pribyl P."/>
            <person name="El Karkouri K."/>
            <person name="Klimes V."/>
            <person name="Amaral R."/>
            <person name="Zbrankova V."/>
            <person name="Kim E."/>
            <person name="Raoult D."/>
            <person name="Santos L.M.A."/>
            <person name="Elias M."/>
        </authorList>
    </citation>
    <scope>NUCLEOTIDE SEQUENCE [LARGE SCALE GENOMIC DNA]</scope>
    <source>
        <strain evidence="1">CCALA 838</strain>
    </source>
</reference>
<dbReference type="AlphaFoldDB" id="A0A2P1P6R5"/>
<evidence type="ECO:0008006" key="3">
    <source>
        <dbReference type="Google" id="ProtNLM"/>
    </source>
</evidence>
<proteinExistence type="predicted"/>
<dbReference type="Gene3D" id="3.40.50.1010">
    <property type="entry name" value="5'-nuclease"/>
    <property type="match status" value="1"/>
</dbReference>
<gene>
    <name evidence="1" type="ORF">phytr_50</name>
</gene>
<sequence>MGIICCAYNTTAIDGLVASSALVYNLQFVARDIKDFEQVQGLKIINPWQKESTIILN</sequence>
<evidence type="ECO:0000313" key="1">
    <source>
        <dbReference type="EMBL" id="AVP86969.1"/>
    </source>
</evidence>
<keyword evidence="2" id="KW-1185">Reference proteome</keyword>
<dbReference type="InterPro" id="IPR029060">
    <property type="entry name" value="PIN-like_dom_sf"/>
</dbReference>
<evidence type="ECO:0000313" key="2">
    <source>
        <dbReference type="Proteomes" id="UP000241762"/>
    </source>
</evidence>
<dbReference type="EMBL" id="CP027845">
    <property type="protein sequence ID" value="AVP86969.1"/>
    <property type="molecule type" value="Genomic_DNA"/>
</dbReference>
<accession>A0A2P1P6R5</accession>